<dbReference type="PANTHER" id="PTHR43656">
    <property type="entry name" value="BINDING OXIDOREDUCTASE, PUTATIVE (AFU_ORTHOLOGUE AFUA_2G08260)-RELATED"/>
    <property type="match status" value="1"/>
</dbReference>
<evidence type="ECO:0000259" key="3">
    <source>
        <dbReference type="Pfam" id="PF00724"/>
    </source>
</evidence>
<organism evidence="4 5">
    <name type="scientific">Paralysiella testudinis</name>
    <dbReference type="NCBI Taxonomy" id="2809020"/>
    <lineage>
        <taxon>Bacteria</taxon>
        <taxon>Pseudomonadati</taxon>
        <taxon>Pseudomonadota</taxon>
        <taxon>Betaproteobacteria</taxon>
        <taxon>Neisseriales</taxon>
        <taxon>Neisseriaceae</taxon>
        <taxon>Paralysiella</taxon>
    </lineage>
</organism>
<dbReference type="PANTHER" id="PTHR43656:SF2">
    <property type="entry name" value="BINDING OXIDOREDUCTASE, PUTATIVE (AFU_ORTHOLOGUE AFUA_2G08260)-RELATED"/>
    <property type="match status" value="1"/>
</dbReference>
<dbReference type="Gene3D" id="3.20.20.70">
    <property type="entry name" value="Aldolase class I"/>
    <property type="match status" value="1"/>
</dbReference>
<dbReference type="SUPFAM" id="SSF51395">
    <property type="entry name" value="FMN-linked oxidoreductases"/>
    <property type="match status" value="1"/>
</dbReference>
<evidence type="ECO:0000256" key="1">
    <source>
        <dbReference type="ARBA" id="ARBA00022630"/>
    </source>
</evidence>
<proteinExistence type="predicted"/>
<dbReference type="CDD" id="cd04733">
    <property type="entry name" value="OYE_like_2_FMN"/>
    <property type="match status" value="1"/>
</dbReference>
<dbReference type="InterPro" id="IPR013785">
    <property type="entry name" value="Aldolase_TIM"/>
</dbReference>
<dbReference type="KEGG" id="ptes:JQU52_12000"/>
<dbReference type="RefSeq" id="WP_230338716.1">
    <property type="nucleotide sequence ID" value="NZ_CP069798.1"/>
</dbReference>
<dbReference type="GO" id="GO:0016491">
    <property type="term" value="F:oxidoreductase activity"/>
    <property type="evidence" value="ECO:0007669"/>
    <property type="project" value="UniProtKB-KW"/>
</dbReference>
<dbReference type="EMBL" id="CP069798">
    <property type="protein sequence ID" value="QRQ81423.1"/>
    <property type="molecule type" value="Genomic_DNA"/>
</dbReference>
<gene>
    <name evidence="4" type="ORF">JQU52_12000</name>
</gene>
<dbReference type="InterPro" id="IPR051799">
    <property type="entry name" value="NADH_flavin_oxidoreductase"/>
</dbReference>
<protein>
    <submittedName>
        <fullName evidence="4">NADH:flavin oxidoreductase/NADH oxidase family protein</fullName>
    </submittedName>
</protein>
<evidence type="ECO:0000313" key="4">
    <source>
        <dbReference type="EMBL" id="QRQ81423.1"/>
    </source>
</evidence>
<dbReference type="GO" id="GO:0010181">
    <property type="term" value="F:FMN binding"/>
    <property type="evidence" value="ECO:0007669"/>
    <property type="project" value="InterPro"/>
</dbReference>
<keyword evidence="2" id="KW-0560">Oxidoreductase</keyword>
<keyword evidence="1" id="KW-0285">Flavoprotein</keyword>
<dbReference type="Proteomes" id="UP000653156">
    <property type="component" value="Chromosome"/>
</dbReference>
<feature type="domain" description="NADH:flavin oxidoreductase/NADH oxidase N-terminal" evidence="3">
    <location>
        <begin position="5"/>
        <end position="341"/>
    </location>
</feature>
<sequence>MASALFTPLTLPNGSTLPNRIGKSAMAENMAAQGQLPDEHFVRLYQRFADGGAGLIVTGNVMVDDNGVSTAGDVVLTKNSPIAPFQAWANAAKSKGAQVWMQINHPGRQAMAGLGKNTFAPSAIGLELGKHSKLFVKPRAMSEQEIANTITRFAETAQAAEQAGFSGVQIHAAHGYLISQFLSPLSNQRSDQWGGSIENRARFLLAIVAAIRAVVSPGFTVAVKINSADFQRGGFDESDALAVVEMLNGTAVDLVELSGGSYESPTLFSGEAKDNRTLAREAYFLEFAAKIAKVAKMPLMTTGGIRRLAVAEAVLEEGIAVAGIATALALNPNLPNEWKNGQAIDGKAITLSFKDKTLRGLAQLIIVQRHLQRLGKGKPAGVALNPIWTLVSGQIRDKYLINRYKKWISSQ</sequence>
<dbReference type="AlphaFoldDB" id="A0A892ZFK9"/>
<reference evidence="4" key="1">
    <citation type="submission" date="2021-02" db="EMBL/GenBank/DDBJ databases">
        <title>Neisseriaceae sp. 26B isolated from the cloaca of a Common Toad-headed Turtle (Mesoclemmys nasuta).</title>
        <authorList>
            <person name="Spergser J."/>
            <person name="Busse H.-J."/>
        </authorList>
    </citation>
    <scope>NUCLEOTIDE SEQUENCE</scope>
    <source>
        <strain evidence="4">26B</strain>
    </source>
</reference>
<evidence type="ECO:0000256" key="2">
    <source>
        <dbReference type="ARBA" id="ARBA00023002"/>
    </source>
</evidence>
<dbReference type="Pfam" id="PF00724">
    <property type="entry name" value="Oxidored_FMN"/>
    <property type="match status" value="1"/>
</dbReference>
<keyword evidence="5" id="KW-1185">Reference proteome</keyword>
<name>A0A892ZFK9_9NEIS</name>
<dbReference type="InterPro" id="IPR001155">
    <property type="entry name" value="OxRdtase_FMN_N"/>
</dbReference>
<evidence type="ECO:0000313" key="5">
    <source>
        <dbReference type="Proteomes" id="UP000653156"/>
    </source>
</evidence>
<accession>A0A892ZFK9</accession>